<evidence type="ECO:0000256" key="1">
    <source>
        <dbReference type="SAM" id="Phobius"/>
    </source>
</evidence>
<dbReference type="EMBL" id="DPMF01000437">
    <property type="protein sequence ID" value="HCV83205.1"/>
    <property type="molecule type" value="Genomic_DNA"/>
</dbReference>
<dbReference type="Proteomes" id="UP000264330">
    <property type="component" value="Unassembled WGS sequence"/>
</dbReference>
<keyword evidence="1" id="KW-0812">Transmembrane</keyword>
<sequence length="133" mass="15356">MKNTIKKHSPFWVKHLPLISGVVFTIAGIVNLFEEANPIGKFLFMMFLFGGSVNLLIYFYYPKDVIISWDEEKLEMKGQQLKPKSFLFKDIVDFRFEKEKLILKSDAHRGTILDIKGFGDGDLQLLKSRLAVN</sequence>
<evidence type="ECO:0000313" key="2">
    <source>
        <dbReference type="EMBL" id="HCV83205.1"/>
    </source>
</evidence>
<comment type="caution">
    <text evidence="2">The sequence shown here is derived from an EMBL/GenBank/DDBJ whole genome shotgun (WGS) entry which is preliminary data.</text>
</comment>
<organism evidence="2 3">
    <name type="scientific">Zunongwangia profunda</name>
    <dbReference type="NCBI Taxonomy" id="398743"/>
    <lineage>
        <taxon>Bacteria</taxon>
        <taxon>Pseudomonadati</taxon>
        <taxon>Bacteroidota</taxon>
        <taxon>Flavobacteriia</taxon>
        <taxon>Flavobacteriales</taxon>
        <taxon>Flavobacteriaceae</taxon>
        <taxon>Zunongwangia</taxon>
    </lineage>
</organism>
<name>A0A3D5J547_9FLAO</name>
<gene>
    <name evidence="2" type="ORF">DGQ38_19390</name>
</gene>
<dbReference type="AlphaFoldDB" id="A0A3D5J547"/>
<accession>A0A3D5J547</accession>
<keyword evidence="1" id="KW-0472">Membrane</keyword>
<dbReference type="RefSeq" id="WP_013070746.1">
    <property type="nucleotide sequence ID" value="NZ_CAJXAW010000054.1"/>
</dbReference>
<protein>
    <submittedName>
        <fullName evidence="2">Uncharacterized protein</fullName>
    </submittedName>
</protein>
<keyword evidence="1" id="KW-1133">Transmembrane helix</keyword>
<proteinExistence type="predicted"/>
<feature type="transmembrane region" description="Helical" evidence="1">
    <location>
        <begin position="39"/>
        <end position="61"/>
    </location>
</feature>
<reference evidence="2 3" key="1">
    <citation type="journal article" date="2018" name="Nat. Biotechnol.">
        <title>A standardized bacterial taxonomy based on genome phylogeny substantially revises the tree of life.</title>
        <authorList>
            <person name="Parks D.H."/>
            <person name="Chuvochina M."/>
            <person name="Waite D.W."/>
            <person name="Rinke C."/>
            <person name="Skarshewski A."/>
            <person name="Chaumeil P.A."/>
            <person name="Hugenholtz P."/>
        </authorList>
    </citation>
    <scope>NUCLEOTIDE SEQUENCE [LARGE SCALE GENOMIC DNA]</scope>
    <source>
        <strain evidence="2">UBA9359</strain>
    </source>
</reference>
<feature type="transmembrane region" description="Helical" evidence="1">
    <location>
        <begin position="12"/>
        <end position="33"/>
    </location>
</feature>
<evidence type="ECO:0000313" key="3">
    <source>
        <dbReference type="Proteomes" id="UP000264330"/>
    </source>
</evidence>